<keyword evidence="4" id="KW-1003">Cell membrane</keyword>
<dbReference type="GO" id="GO:0034220">
    <property type="term" value="P:monoatomic ion transmembrane transport"/>
    <property type="evidence" value="ECO:0007669"/>
    <property type="project" value="UniProtKB-KW"/>
</dbReference>
<dbReference type="InterPro" id="IPR021040">
    <property type="entry name" value="LRRC8_Pannexin-like"/>
</dbReference>
<keyword evidence="10 16" id="KW-0472">Membrane</keyword>
<sequence length="754" mass="86391">MLPSIDTKPEKHILKPWWDVLTDYISLFLMIIPMFGIYLQITRDNMTCLPCKWVDNNQCKTFPHTNTTTDFQNEGIFSWENYASPFCYEATLHWFAKYAPYVLFFHTLIFMACSKFLFTIPCTSSNLDKFVSILLECVDSPWTTKALSETVVAESGPTSSENMTVLMNDEVGVNWHHRTTSKIATKILGKKDGEKAKALFEKVKKFRVKVEKGKVIYFVYISQTIIKIVNVVLVIIYPVINLRFIDFDVVCFLNVVGYNTLSCINTLAKPYGILVVAYIILGVMYGLSCIYTLIWMCTRSLKTYSFESIREESCYSDIPDMVNDFAFMLHLTDQYDSLYTERFAVFLSEASEKRLRQVNLDNEWKLERLSQHITKNSKGRLGLQLFKLSGIPNTVFELKELEVLKLVLSPDLIIPSKISQLSNLTEMWLCHTPAEIDVQALDFLSENLRTLHVTFIDNKEIPRWICSLKNLSELHLTGNLGSAEFRDLNMLKVLYLKNNLTTLPQAVINMGEHLYRLCIQNNGTKLENVSSLKKMVNLMWLELVACNLDPIPSSIASLHKLQELDLKDNNLTSIEAIVSFQSLKYLVCLKLWHNNIAHIPVQIGTLVRLQRLYLNNNKIEEMSQSLFCCQNLRLLDLSHNKLTSIDANIGDLKHLRHFAVTANMIETLPPELFKCKKLHTLNLGNNLLETLPSSISELTALCKLELRENLLSSLPVELGECHLLKRSGLVVENNLFDTLETSVKEQFLNRCAAH</sequence>
<evidence type="ECO:0000256" key="9">
    <source>
        <dbReference type="ARBA" id="ARBA00023065"/>
    </source>
</evidence>
<feature type="transmembrane region" description="Helical" evidence="16">
    <location>
        <begin position="21"/>
        <end position="41"/>
    </location>
</feature>
<reference evidence="18 19" key="1">
    <citation type="journal article" date="2021" name="Sci. Rep.">
        <title>Chromosome anchoring in Senegalese sole (Solea senegalensis) reveals sex-associated markers and genome rearrangements in flatfish.</title>
        <authorList>
            <person name="Guerrero-Cozar I."/>
            <person name="Gomez-Garrido J."/>
            <person name="Berbel C."/>
            <person name="Martinez-Blanch J.F."/>
            <person name="Alioto T."/>
            <person name="Claros M.G."/>
            <person name="Gagnaire P.A."/>
            <person name="Manchado M."/>
        </authorList>
    </citation>
    <scope>NUCLEOTIDE SEQUENCE [LARGE SCALE GENOMIC DNA]</scope>
    <source>
        <strain evidence="18">Sse05_10M</strain>
    </source>
</reference>
<proteinExistence type="inferred from homology"/>
<dbReference type="Pfam" id="PF12534">
    <property type="entry name" value="Pannexin_like"/>
    <property type="match status" value="1"/>
</dbReference>
<evidence type="ECO:0000256" key="2">
    <source>
        <dbReference type="ARBA" id="ARBA00010471"/>
    </source>
</evidence>
<dbReference type="EMBL" id="JAGKHQ010000015">
    <property type="protein sequence ID" value="KAG7496006.1"/>
    <property type="molecule type" value="Genomic_DNA"/>
</dbReference>
<feature type="domain" description="LRRC8 pannexin-like TM region" evidence="17">
    <location>
        <begin position="6"/>
        <end position="293"/>
    </location>
</feature>
<dbReference type="AlphaFoldDB" id="A0AAV6QVF0"/>
<organism evidence="18 19">
    <name type="scientific">Solea senegalensis</name>
    <name type="common">Senegalese sole</name>
    <dbReference type="NCBI Taxonomy" id="28829"/>
    <lineage>
        <taxon>Eukaryota</taxon>
        <taxon>Metazoa</taxon>
        <taxon>Chordata</taxon>
        <taxon>Craniata</taxon>
        <taxon>Vertebrata</taxon>
        <taxon>Euteleostomi</taxon>
        <taxon>Actinopterygii</taxon>
        <taxon>Neopterygii</taxon>
        <taxon>Teleostei</taxon>
        <taxon>Neoteleostei</taxon>
        <taxon>Acanthomorphata</taxon>
        <taxon>Carangaria</taxon>
        <taxon>Pleuronectiformes</taxon>
        <taxon>Pleuronectoidei</taxon>
        <taxon>Soleidae</taxon>
        <taxon>Solea</taxon>
    </lineage>
</organism>
<keyword evidence="3" id="KW-0813">Transport</keyword>
<dbReference type="InterPro" id="IPR003591">
    <property type="entry name" value="Leu-rich_rpt_typical-subtyp"/>
</dbReference>
<protein>
    <submittedName>
        <fullName evidence="18">Volume-regulated anion channel subunit LRRC8A</fullName>
    </submittedName>
</protein>
<evidence type="ECO:0000256" key="4">
    <source>
        <dbReference type="ARBA" id="ARBA00022475"/>
    </source>
</evidence>
<feature type="transmembrane region" description="Helical" evidence="16">
    <location>
        <begin position="98"/>
        <end position="118"/>
    </location>
</feature>
<feature type="transmembrane region" description="Helical" evidence="16">
    <location>
        <begin position="215"/>
        <end position="238"/>
    </location>
</feature>
<comment type="similarity">
    <text evidence="2">Belongs to the LRRC8 family.</text>
</comment>
<name>A0AAV6QVF0_SOLSE</name>
<dbReference type="InterPro" id="IPR050216">
    <property type="entry name" value="LRR_domain-containing"/>
</dbReference>
<dbReference type="PANTHER" id="PTHR48051">
    <property type="match status" value="1"/>
</dbReference>
<evidence type="ECO:0000256" key="13">
    <source>
        <dbReference type="ARBA" id="ARBA00024145"/>
    </source>
</evidence>
<evidence type="ECO:0000256" key="7">
    <source>
        <dbReference type="ARBA" id="ARBA00022737"/>
    </source>
</evidence>
<evidence type="ECO:0000313" key="19">
    <source>
        <dbReference type="Proteomes" id="UP000693946"/>
    </source>
</evidence>
<dbReference type="PROSITE" id="PS51450">
    <property type="entry name" value="LRR"/>
    <property type="match status" value="4"/>
</dbReference>
<keyword evidence="9" id="KW-0406">Ion transport</keyword>
<evidence type="ECO:0000256" key="6">
    <source>
        <dbReference type="ARBA" id="ARBA00022692"/>
    </source>
</evidence>
<evidence type="ECO:0000313" key="18">
    <source>
        <dbReference type="EMBL" id="KAG7496006.1"/>
    </source>
</evidence>
<keyword evidence="12" id="KW-0407">Ion channel</keyword>
<keyword evidence="8 16" id="KW-1133">Transmembrane helix</keyword>
<dbReference type="SMART" id="SM00365">
    <property type="entry name" value="LRR_SD22"/>
    <property type="match status" value="4"/>
</dbReference>
<dbReference type="SMART" id="SM00369">
    <property type="entry name" value="LRR_TYP"/>
    <property type="match status" value="8"/>
</dbReference>
<feature type="transmembrane region" description="Helical" evidence="16">
    <location>
        <begin position="273"/>
        <end position="296"/>
    </location>
</feature>
<comment type="catalytic activity">
    <reaction evidence="14">
        <text>taurine(out) = taurine(in)</text>
        <dbReference type="Rhea" id="RHEA:66328"/>
        <dbReference type="ChEBI" id="CHEBI:507393"/>
    </reaction>
</comment>
<keyword evidence="7" id="KW-0677">Repeat</keyword>
<gene>
    <name evidence="18" type="ORF">JOB18_010460</name>
</gene>
<evidence type="ECO:0000256" key="14">
    <source>
        <dbReference type="ARBA" id="ARBA00024158"/>
    </source>
</evidence>
<keyword evidence="19" id="KW-1185">Reference proteome</keyword>
<evidence type="ECO:0000256" key="8">
    <source>
        <dbReference type="ARBA" id="ARBA00022989"/>
    </source>
</evidence>
<evidence type="ECO:0000256" key="10">
    <source>
        <dbReference type="ARBA" id="ARBA00023136"/>
    </source>
</evidence>
<evidence type="ECO:0000256" key="12">
    <source>
        <dbReference type="ARBA" id="ARBA00023303"/>
    </source>
</evidence>
<evidence type="ECO:0000256" key="5">
    <source>
        <dbReference type="ARBA" id="ARBA00022614"/>
    </source>
</evidence>
<comment type="catalytic activity">
    <reaction evidence="15">
        <text>chloride(in) = chloride(out)</text>
        <dbReference type="Rhea" id="RHEA:29823"/>
        <dbReference type="ChEBI" id="CHEBI:17996"/>
    </reaction>
</comment>
<dbReference type="GO" id="GO:0005737">
    <property type="term" value="C:cytoplasm"/>
    <property type="evidence" value="ECO:0007669"/>
    <property type="project" value="TreeGrafter"/>
</dbReference>
<evidence type="ECO:0000259" key="17">
    <source>
        <dbReference type="Pfam" id="PF12534"/>
    </source>
</evidence>
<dbReference type="GO" id="GO:0005886">
    <property type="term" value="C:plasma membrane"/>
    <property type="evidence" value="ECO:0007669"/>
    <property type="project" value="UniProtKB-SubCell"/>
</dbReference>
<evidence type="ECO:0000256" key="11">
    <source>
        <dbReference type="ARBA" id="ARBA00023157"/>
    </source>
</evidence>
<evidence type="ECO:0000256" key="1">
    <source>
        <dbReference type="ARBA" id="ARBA00004651"/>
    </source>
</evidence>
<comment type="catalytic activity">
    <reaction evidence="13">
        <text>iodide(out) = iodide(in)</text>
        <dbReference type="Rhea" id="RHEA:66324"/>
        <dbReference type="ChEBI" id="CHEBI:16382"/>
    </reaction>
</comment>
<comment type="caution">
    <text evidence="18">The sequence shown here is derived from an EMBL/GenBank/DDBJ whole genome shotgun (WGS) entry which is preliminary data.</text>
</comment>
<accession>A0AAV6QVF0</accession>
<dbReference type="Proteomes" id="UP000693946">
    <property type="component" value="Linkage Group LG3"/>
</dbReference>
<comment type="subcellular location">
    <subcellularLocation>
        <location evidence="1">Cell membrane</location>
        <topology evidence="1">Multi-pass membrane protein</topology>
    </subcellularLocation>
</comment>
<keyword evidence="5" id="KW-0433">Leucine-rich repeat</keyword>
<keyword evidence="6 16" id="KW-0812">Transmembrane</keyword>
<keyword evidence="11" id="KW-1015">Disulfide bond</keyword>
<evidence type="ECO:0000256" key="16">
    <source>
        <dbReference type="SAM" id="Phobius"/>
    </source>
</evidence>
<dbReference type="PANTHER" id="PTHR48051:SF58">
    <property type="entry name" value="VOLUME-REGULATED ANION CHANNEL SUBUNIT LRRC8E"/>
    <property type="match status" value="1"/>
</dbReference>
<evidence type="ECO:0000256" key="15">
    <source>
        <dbReference type="ARBA" id="ARBA00024167"/>
    </source>
</evidence>
<evidence type="ECO:0000256" key="3">
    <source>
        <dbReference type="ARBA" id="ARBA00022448"/>
    </source>
</evidence>
<dbReference type="Pfam" id="PF13855">
    <property type="entry name" value="LRR_8"/>
    <property type="match status" value="1"/>
</dbReference>
<dbReference type="InterPro" id="IPR001611">
    <property type="entry name" value="Leu-rich_rpt"/>
</dbReference>